<dbReference type="OrthoDB" id="9180342at2"/>
<evidence type="ECO:0000313" key="2">
    <source>
        <dbReference type="EMBL" id="PIL38547.1"/>
    </source>
</evidence>
<evidence type="ECO:0000313" key="3">
    <source>
        <dbReference type="Proteomes" id="UP000228593"/>
    </source>
</evidence>
<keyword evidence="1" id="KW-0472">Membrane</keyword>
<dbReference type="Gene3D" id="3.40.30.10">
    <property type="entry name" value="Glutaredoxin"/>
    <property type="match status" value="1"/>
</dbReference>
<sequence>MEAAPQRRGRWKLLMVLAVCASPLIFSYLTYYVIKPQGRTNFGAIIDARAYPIPALQASTPDGRPASLDTFKGKWVMLKTGPAACDKTCMEQMFAIRQVRSMTGKEMERIERVWLITDSAPLETTLMRELDGMRMLRAPNALVANWLPVEPGANLDDSIFLIDPLGNLMMRFPPVPAGATEAEKVQHYAKVKKDLGKLLKASAIG</sequence>
<reference evidence="2 3" key="1">
    <citation type="submission" date="2017-10" db="EMBL/GenBank/DDBJ databases">
        <title>Massilia psychrophilum sp. nov., a novel purple-pigmented bacterium isolated from Tianshan glacier, Xinjiang Municipality, China.</title>
        <authorList>
            <person name="Wang H."/>
        </authorList>
    </citation>
    <scope>NUCLEOTIDE SEQUENCE [LARGE SCALE GENOMIC DNA]</scope>
    <source>
        <strain evidence="2 3">JCM 30813</strain>
    </source>
</reference>
<gene>
    <name evidence="2" type="ORF">CR103_17625</name>
</gene>
<organism evidence="2 3">
    <name type="scientific">Massilia psychrophila</name>
    <dbReference type="NCBI Taxonomy" id="1603353"/>
    <lineage>
        <taxon>Bacteria</taxon>
        <taxon>Pseudomonadati</taxon>
        <taxon>Pseudomonadota</taxon>
        <taxon>Betaproteobacteria</taxon>
        <taxon>Burkholderiales</taxon>
        <taxon>Oxalobacteraceae</taxon>
        <taxon>Telluria group</taxon>
        <taxon>Massilia</taxon>
    </lineage>
</organism>
<dbReference type="InterPro" id="IPR036249">
    <property type="entry name" value="Thioredoxin-like_sf"/>
</dbReference>
<evidence type="ECO:0000256" key="1">
    <source>
        <dbReference type="SAM" id="Phobius"/>
    </source>
</evidence>
<protein>
    <submittedName>
        <fullName evidence="2">Cytochrome C oxidase subunit I</fullName>
    </submittedName>
</protein>
<feature type="transmembrane region" description="Helical" evidence="1">
    <location>
        <begin position="12"/>
        <end position="34"/>
    </location>
</feature>
<dbReference type="AlphaFoldDB" id="A0A2G8SXN2"/>
<name>A0A2G8SXN2_9BURK</name>
<dbReference type="EMBL" id="PDOB01000034">
    <property type="protein sequence ID" value="PIL38547.1"/>
    <property type="molecule type" value="Genomic_DNA"/>
</dbReference>
<dbReference type="SUPFAM" id="SSF52833">
    <property type="entry name" value="Thioredoxin-like"/>
    <property type="match status" value="1"/>
</dbReference>
<accession>A0A2G8SXN2</accession>
<comment type="caution">
    <text evidence="2">The sequence shown here is derived from an EMBL/GenBank/DDBJ whole genome shotgun (WGS) entry which is preliminary data.</text>
</comment>
<keyword evidence="1" id="KW-1133">Transmembrane helix</keyword>
<dbReference type="Proteomes" id="UP000228593">
    <property type="component" value="Unassembled WGS sequence"/>
</dbReference>
<keyword evidence="3" id="KW-1185">Reference proteome</keyword>
<keyword evidence="1" id="KW-0812">Transmembrane</keyword>
<proteinExistence type="predicted"/>